<protein>
    <submittedName>
        <fullName evidence="5">MarR family transcriptional regulator</fullName>
    </submittedName>
</protein>
<keyword evidence="6" id="KW-1185">Reference proteome</keyword>
<proteinExistence type="predicted"/>
<sequence length="145" mass="16177">MSFYTAENFHHIGSVGFLLNKARNQIVADMDAALAELNVKAQYIGILMSLMREPTATPAGLSRQLGVDSGLMTRMLDRLDALGLLDRSRDTMDRRVVNLQLTAAGRAASRRIAELAPNVLNARLRNFSPAEHDELRRLLYKLLLD</sequence>
<dbReference type="InterPro" id="IPR036390">
    <property type="entry name" value="WH_DNA-bd_sf"/>
</dbReference>
<dbReference type="RefSeq" id="WP_134192812.1">
    <property type="nucleotide sequence ID" value="NZ_JBHLUW010000061.1"/>
</dbReference>
<evidence type="ECO:0000259" key="4">
    <source>
        <dbReference type="PROSITE" id="PS50995"/>
    </source>
</evidence>
<dbReference type="InterPro" id="IPR036388">
    <property type="entry name" value="WH-like_DNA-bd_sf"/>
</dbReference>
<name>A0A4R8LPD1_9BURK</name>
<dbReference type="SMART" id="SM00347">
    <property type="entry name" value="HTH_MARR"/>
    <property type="match status" value="1"/>
</dbReference>
<evidence type="ECO:0000313" key="6">
    <source>
        <dbReference type="Proteomes" id="UP000295509"/>
    </source>
</evidence>
<dbReference type="GO" id="GO:0003677">
    <property type="term" value="F:DNA binding"/>
    <property type="evidence" value="ECO:0007669"/>
    <property type="project" value="UniProtKB-KW"/>
</dbReference>
<keyword evidence="2" id="KW-0238">DNA-binding</keyword>
<reference evidence="5 6" key="1">
    <citation type="submission" date="2019-03" db="EMBL/GenBank/DDBJ databases">
        <title>Genomic Encyclopedia of Type Strains, Phase III (KMG-III): the genomes of soil and plant-associated and newly described type strains.</title>
        <authorList>
            <person name="Whitman W."/>
        </authorList>
    </citation>
    <scope>NUCLEOTIDE SEQUENCE [LARGE SCALE GENOMIC DNA]</scope>
    <source>
        <strain evidence="5 6">LMG 29544</strain>
    </source>
</reference>
<dbReference type="SUPFAM" id="SSF46785">
    <property type="entry name" value="Winged helix' DNA-binding domain"/>
    <property type="match status" value="1"/>
</dbReference>
<dbReference type="AlphaFoldDB" id="A0A4R8LPD1"/>
<comment type="caution">
    <text evidence="5">The sequence shown here is derived from an EMBL/GenBank/DDBJ whole genome shotgun (WGS) entry which is preliminary data.</text>
</comment>
<dbReference type="PANTHER" id="PTHR42756:SF1">
    <property type="entry name" value="TRANSCRIPTIONAL REPRESSOR OF EMRAB OPERON"/>
    <property type="match status" value="1"/>
</dbReference>
<organism evidence="5 6">
    <name type="scientific">Paraburkholderia rhizosphaerae</name>
    <dbReference type="NCBI Taxonomy" id="480658"/>
    <lineage>
        <taxon>Bacteria</taxon>
        <taxon>Pseudomonadati</taxon>
        <taxon>Pseudomonadota</taxon>
        <taxon>Betaproteobacteria</taxon>
        <taxon>Burkholderiales</taxon>
        <taxon>Burkholderiaceae</taxon>
        <taxon>Paraburkholderia</taxon>
    </lineage>
</organism>
<dbReference type="Proteomes" id="UP000295509">
    <property type="component" value="Unassembled WGS sequence"/>
</dbReference>
<dbReference type="Pfam" id="PF01047">
    <property type="entry name" value="MarR"/>
    <property type="match status" value="1"/>
</dbReference>
<keyword evidence="3" id="KW-0804">Transcription</keyword>
<feature type="domain" description="HTH marR-type" evidence="4">
    <location>
        <begin position="12"/>
        <end position="144"/>
    </location>
</feature>
<gene>
    <name evidence="5" type="ORF">BX592_111103</name>
</gene>
<dbReference type="Gene3D" id="1.10.10.10">
    <property type="entry name" value="Winged helix-like DNA-binding domain superfamily/Winged helix DNA-binding domain"/>
    <property type="match status" value="1"/>
</dbReference>
<dbReference type="GO" id="GO:0003700">
    <property type="term" value="F:DNA-binding transcription factor activity"/>
    <property type="evidence" value="ECO:0007669"/>
    <property type="project" value="InterPro"/>
</dbReference>
<dbReference type="PRINTS" id="PR00598">
    <property type="entry name" value="HTHMARR"/>
</dbReference>
<dbReference type="EMBL" id="SORE01000011">
    <property type="protein sequence ID" value="TDY48168.1"/>
    <property type="molecule type" value="Genomic_DNA"/>
</dbReference>
<evidence type="ECO:0000256" key="3">
    <source>
        <dbReference type="ARBA" id="ARBA00023163"/>
    </source>
</evidence>
<evidence type="ECO:0000313" key="5">
    <source>
        <dbReference type="EMBL" id="TDY48168.1"/>
    </source>
</evidence>
<keyword evidence="1" id="KW-0805">Transcription regulation</keyword>
<accession>A0A4R8LPD1</accession>
<dbReference type="InterPro" id="IPR000835">
    <property type="entry name" value="HTH_MarR-typ"/>
</dbReference>
<evidence type="ECO:0000256" key="2">
    <source>
        <dbReference type="ARBA" id="ARBA00023125"/>
    </source>
</evidence>
<dbReference type="PANTHER" id="PTHR42756">
    <property type="entry name" value="TRANSCRIPTIONAL REGULATOR, MARR"/>
    <property type="match status" value="1"/>
</dbReference>
<evidence type="ECO:0000256" key="1">
    <source>
        <dbReference type="ARBA" id="ARBA00023015"/>
    </source>
</evidence>
<dbReference type="OrthoDB" id="6195716at2"/>
<dbReference type="PROSITE" id="PS50995">
    <property type="entry name" value="HTH_MARR_2"/>
    <property type="match status" value="1"/>
</dbReference>